<evidence type="ECO:0000256" key="4">
    <source>
        <dbReference type="SAM" id="Coils"/>
    </source>
</evidence>
<dbReference type="InterPro" id="IPR007492">
    <property type="entry name" value="LytTR_DNA-bd_dom"/>
</dbReference>
<evidence type="ECO:0000256" key="1">
    <source>
        <dbReference type="ARBA" id="ARBA00018672"/>
    </source>
</evidence>
<evidence type="ECO:0000313" key="8">
    <source>
        <dbReference type="Proteomes" id="UP000184447"/>
    </source>
</evidence>
<dbReference type="SUPFAM" id="SSF52172">
    <property type="entry name" value="CheY-like"/>
    <property type="match status" value="1"/>
</dbReference>
<dbReference type="GO" id="GO:0000156">
    <property type="term" value="F:phosphorelay response regulator activity"/>
    <property type="evidence" value="ECO:0007669"/>
    <property type="project" value="InterPro"/>
</dbReference>
<comment type="function">
    <text evidence="2">May play the central regulatory role in sporulation. It may be an element of the effector pathway responsible for the activation of sporulation genes in response to nutritional stress. Spo0A may act in concert with spo0H (a sigma factor) to control the expression of some genes that are critical to the sporulation process.</text>
</comment>
<evidence type="ECO:0000256" key="3">
    <source>
        <dbReference type="PROSITE-ProRule" id="PRU00169"/>
    </source>
</evidence>
<evidence type="ECO:0000259" key="6">
    <source>
        <dbReference type="PROSITE" id="PS50930"/>
    </source>
</evidence>
<feature type="coiled-coil region" evidence="4">
    <location>
        <begin position="113"/>
        <end position="140"/>
    </location>
</feature>
<feature type="modified residue" description="4-aspartylphosphate" evidence="3">
    <location>
        <position position="54"/>
    </location>
</feature>
<dbReference type="EMBL" id="FQXM01000003">
    <property type="protein sequence ID" value="SHH28269.1"/>
    <property type="molecule type" value="Genomic_DNA"/>
</dbReference>
<dbReference type="PROSITE" id="PS50110">
    <property type="entry name" value="RESPONSE_REGULATORY"/>
    <property type="match status" value="1"/>
</dbReference>
<accession>A0A1M5RPX9</accession>
<feature type="domain" description="Response regulatory" evidence="5">
    <location>
        <begin position="3"/>
        <end position="117"/>
    </location>
</feature>
<dbReference type="AlphaFoldDB" id="A0A1M5RPX9"/>
<organism evidence="7 8">
    <name type="scientific">Clostridium grantii DSM 8605</name>
    <dbReference type="NCBI Taxonomy" id="1121316"/>
    <lineage>
        <taxon>Bacteria</taxon>
        <taxon>Bacillati</taxon>
        <taxon>Bacillota</taxon>
        <taxon>Clostridia</taxon>
        <taxon>Eubacteriales</taxon>
        <taxon>Clostridiaceae</taxon>
        <taxon>Clostridium</taxon>
    </lineage>
</organism>
<evidence type="ECO:0000259" key="5">
    <source>
        <dbReference type="PROSITE" id="PS50110"/>
    </source>
</evidence>
<reference evidence="7 8" key="1">
    <citation type="submission" date="2016-11" db="EMBL/GenBank/DDBJ databases">
        <authorList>
            <person name="Jaros S."/>
            <person name="Januszkiewicz K."/>
            <person name="Wedrychowicz H."/>
        </authorList>
    </citation>
    <scope>NUCLEOTIDE SEQUENCE [LARGE SCALE GENOMIC DNA]</scope>
    <source>
        <strain evidence="7 8">DSM 8605</strain>
    </source>
</reference>
<dbReference type="GO" id="GO:0003677">
    <property type="term" value="F:DNA binding"/>
    <property type="evidence" value="ECO:0007669"/>
    <property type="project" value="InterPro"/>
</dbReference>
<dbReference type="Gene3D" id="3.40.50.2300">
    <property type="match status" value="1"/>
</dbReference>
<sequence>MITVILVDDEKPSLDELEYIISKFDYVEILGKYLDSQEALEKIKIQEPDLVFLDINMPVLSGLEIADKINKLNLTTSVIFSTAYDQHALSAFEKNAVDYILKPYDCDRVLQAIRKFKRRLGDKNERISNLEKNLNTIKKMPIWKGDKIVFVNIEDILFCKVDEGEVFINTYTDTYTINESLCSLEGKLPKEVFFKTHRSYIVNISKIEEVTPYFNHTLMIKVTGAKELIPVSRSNVKAFKDFLKIS</sequence>
<protein>
    <recommendedName>
        <fullName evidence="1">Stage 0 sporulation protein A homolog</fullName>
    </recommendedName>
</protein>
<dbReference type="Pfam" id="PF04397">
    <property type="entry name" value="LytTR"/>
    <property type="match status" value="1"/>
</dbReference>
<dbReference type="InterPro" id="IPR046947">
    <property type="entry name" value="LytR-like"/>
</dbReference>
<keyword evidence="3" id="KW-0597">Phosphoprotein</keyword>
<gene>
    <name evidence="7" type="ORF">SAMN02745207_00650</name>
</gene>
<feature type="domain" description="HTH LytTR-type" evidence="6">
    <location>
        <begin position="140"/>
        <end position="245"/>
    </location>
</feature>
<dbReference type="OrthoDB" id="9809318at2"/>
<proteinExistence type="predicted"/>
<dbReference type="InterPro" id="IPR001789">
    <property type="entry name" value="Sig_transdc_resp-reg_receiver"/>
</dbReference>
<dbReference type="Gene3D" id="2.40.50.1020">
    <property type="entry name" value="LytTr DNA-binding domain"/>
    <property type="match status" value="1"/>
</dbReference>
<dbReference type="SMART" id="SM00448">
    <property type="entry name" value="REC"/>
    <property type="match status" value="1"/>
</dbReference>
<dbReference type="STRING" id="1121316.SAMN02745207_00650"/>
<dbReference type="InterPro" id="IPR011006">
    <property type="entry name" value="CheY-like_superfamily"/>
</dbReference>
<evidence type="ECO:0000256" key="2">
    <source>
        <dbReference type="ARBA" id="ARBA00024867"/>
    </source>
</evidence>
<dbReference type="PANTHER" id="PTHR37299">
    <property type="entry name" value="TRANSCRIPTIONAL REGULATOR-RELATED"/>
    <property type="match status" value="1"/>
</dbReference>
<dbReference type="PANTHER" id="PTHR37299:SF1">
    <property type="entry name" value="STAGE 0 SPORULATION PROTEIN A HOMOLOG"/>
    <property type="match status" value="1"/>
</dbReference>
<dbReference type="Pfam" id="PF00072">
    <property type="entry name" value="Response_reg"/>
    <property type="match status" value="1"/>
</dbReference>
<dbReference type="Proteomes" id="UP000184447">
    <property type="component" value="Unassembled WGS sequence"/>
</dbReference>
<evidence type="ECO:0000313" key="7">
    <source>
        <dbReference type="EMBL" id="SHH28269.1"/>
    </source>
</evidence>
<dbReference type="SMART" id="SM00850">
    <property type="entry name" value="LytTR"/>
    <property type="match status" value="1"/>
</dbReference>
<keyword evidence="8" id="KW-1185">Reference proteome</keyword>
<dbReference type="RefSeq" id="WP_073336951.1">
    <property type="nucleotide sequence ID" value="NZ_FQXM01000003.1"/>
</dbReference>
<keyword evidence="4" id="KW-0175">Coiled coil</keyword>
<name>A0A1M5RPX9_9CLOT</name>
<dbReference type="PROSITE" id="PS50930">
    <property type="entry name" value="HTH_LYTTR"/>
    <property type="match status" value="1"/>
</dbReference>